<dbReference type="RefSeq" id="XP_016221716.1">
    <property type="nucleotide sequence ID" value="XM_016372384.1"/>
</dbReference>
<evidence type="ECO:0000313" key="7">
    <source>
        <dbReference type="EMBL" id="KIV90142.1"/>
    </source>
</evidence>
<keyword evidence="5" id="KW-0560">Oxidoreductase</keyword>
<keyword evidence="3" id="KW-0285">Flavoprotein</keyword>
<dbReference type="InterPro" id="IPR020946">
    <property type="entry name" value="Flavin_mOase-like"/>
</dbReference>
<dbReference type="SUPFAM" id="SSF51905">
    <property type="entry name" value="FAD/NAD(P)-binding domain"/>
    <property type="match status" value="3"/>
</dbReference>
<keyword evidence="4" id="KW-0274">FAD</keyword>
<evidence type="ECO:0008006" key="9">
    <source>
        <dbReference type="Google" id="ProtNLM"/>
    </source>
</evidence>
<dbReference type="Gene3D" id="3.50.50.60">
    <property type="entry name" value="FAD/NAD(P)-binding domain"/>
    <property type="match status" value="2"/>
</dbReference>
<dbReference type="EMBL" id="KN847524">
    <property type="protein sequence ID" value="KIV90142.1"/>
    <property type="molecule type" value="Genomic_DNA"/>
</dbReference>
<dbReference type="HOGENOM" id="CLU_006937_6_1_1"/>
<accession>A0A0D1Z5N8</accession>
<dbReference type="OMA" id="MVQKLQT"/>
<evidence type="ECO:0000256" key="1">
    <source>
        <dbReference type="ARBA" id="ARBA00001974"/>
    </source>
</evidence>
<gene>
    <name evidence="7" type="ORF">PV10_07482</name>
</gene>
<feature type="region of interest" description="Disordered" evidence="6">
    <location>
        <begin position="21"/>
        <end position="49"/>
    </location>
</feature>
<dbReference type="GO" id="GO:0050660">
    <property type="term" value="F:flavin adenine dinucleotide binding"/>
    <property type="evidence" value="ECO:0007669"/>
    <property type="project" value="InterPro"/>
</dbReference>
<dbReference type="OrthoDB" id="74360at2759"/>
<dbReference type="GO" id="GO:0004499">
    <property type="term" value="F:N,N-dimethylaniline monooxygenase activity"/>
    <property type="evidence" value="ECO:0007669"/>
    <property type="project" value="InterPro"/>
</dbReference>
<keyword evidence="8" id="KW-1185">Reference proteome</keyword>
<dbReference type="AlphaFoldDB" id="A0A0D1Z5N8"/>
<evidence type="ECO:0000256" key="3">
    <source>
        <dbReference type="ARBA" id="ARBA00022630"/>
    </source>
</evidence>
<dbReference type="PANTHER" id="PTHR42877">
    <property type="entry name" value="L-ORNITHINE N(5)-MONOOXYGENASE-RELATED"/>
    <property type="match status" value="1"/>
</dbReference>
<feature type="compositionally biased region" description="Polar residues" evidence="6">
    <location>
        <begin position="30"/>
        <end position="49"/>
    </location>
</feature>
<sequence length="642" mass="71373">MAIIAQGSTVNGDELMPAFSAKMNGDLGSHPSNTNDDQNLTNGDSSVPVTKEQSLYQTEVGIPKPIEATASYEAINPIAYELSKKPFGTPRRLKIVVVGAGISALSLAHEVAIGRLKNVELKILEKNAGLGGTWWENRYPGCACDIPSHNYLFTWAPNPEWSSYYVSAPEILKYMERTAEKFGLNKYITLSRKVTGARWSAEKQKWEITSRQTDGRRSVISSFGINEGEVGEDIVDECDVFVNASGFFNHWRWPAVPGRETYQGVMAHSAHYDPEIDLAGKRVAVIGNGSSGIQVTTAVQKVASHVSVFVRNPTYITASMGSKYIPENGQSLLFSEEQKESWRRDPEEYLRFRKAVEGELNVRFQTFIRESDQQKLAMKTTLASMQAALATKPELIDLLIPTFAVGCRRPTPGIGYLEALTAPNCEVVWGELESFKPKGIRSADGTEREFDVIIAATGFDLSFVPRWPVVGQNGIDLRDSWAENPACYMSCIAANSPNYFTYLGPGSPVGHGSLITAIERVTLYLCDMVQKLQTENYSSFVLKNGVAEAYQSQMFAWLEKTVWGDDCQSSFKNGTKTGALHAFHPGSRLQYFELLRTRRYEDFEWTSLCPEPELAFAWFNNGFLPGELEGKADSTWYLDPDS</sequence>
<comment type="similarity">
    <text evidence="2">Belongs to the FAD-binding monooxygenase family.</text>
</comment>
<comment type="cofactor">
    <cofactor evidence="1">
        <name>FAD</name>
        <dbReference type="ChEBI" id="CHEBI:57692"/>
    </cofactor>
</comment>
<dbReference type="GeneID" id="27325327"/>
<evidence type="ECO:0000256" key="4">
    <source>
        <dbReference type="ARBA" id="ARBA00022827"/>
    </source>
</evidence>
<reference evidence="7 8" key="1">
    <citation type="submission" date="2015-01" db="EMBL/GenBank/DDBJ databases">
        <title>The Genome Sequence of Exophiala mesophila CBS40295.</title>
        <authorList>
            <consortium name="The Broad Institute Genomics Platform"/>
            <person name="Cuomo C."/>
            <person name="de Hoog S."/>
            <person name="Gorbushina A."/>
            <person name="Stielow B."/>
            <person name="Teixiera M."/>
            <person name="Abouelleil A."/>
            <person name="Chapman S.B."/>
            <person name="Priest M."/>
            <person name="Young S.K."/>
            <person name="Wortman J."/>
            <person name="Nusbaum C."/>
            <person name="Birren B."/>
        </authorList>
    </citation>
    <scope>NUCLEOTIDE SEQUENCE [LARGE SCALE GENOMIC DNA]</scope>
    <source>
        <strain evidence="7 8">CBS 40295</strain>
    </source>
</reference>
<dbReference type="Proteomes" id="UP000054302">
    <property type="component" value="Unassembled WGS sequence"/>
</dbReference>
<organism evidence="7 8">
    <name type="scientific">Exophiala mesophila</name>
    <name type="common">Black yeast-like fungus</name>
    <dbReference type="NCBI Taxonomy" id="212818"/>
    <lineage>
        <taxon>Eukaryota</taxon>
        <taxon>Fungi</taxon>
        <taxon>Dikarya</taxon>
        <taxon>Ascomycota</taxon>
        <taxon>Pezizomycotina</taxon>
        <taxon>Eurotiomycetes</taxon>
        <taxon>Chaetothyriomycetidae</taxon>
        <taxon>Chaetothyriales</taxon>
        <taxon>Herpotrichiellaceae</taxon>
        <taxon>Exophiala</taxon>
    </lineage>
</organism>
<dbReference type="VEuPathDB" id="FungiDB:PV10_07482"/>
<dbReference type="PANTHER" id="PTHR42877:SF12">
    <property type="entry name" value="MONOOXYGENASE"/>
    <property type="match status" value="1"/>
</dbReference>
<dbReference type="Pfam" id="PF00743">
    <property type="entry name" value="FMO-like"/>
    <property type="match status" value="1"/>
</dbReference>
<dbReference type="GO" id="GO:0050661">
    <property type="term" value="F:NADP binding"/>
    <property type="evidence" value="ECO:0007669"/>
    <property type="project" value="InterPro"/>
</dbReference>
<dbReference type="InterPro" id="IPR036188">
    <property type="entry name" value="FAD/NAD-bd_sf"/>
</dbReference>
<protein>
    <recommendedName>
        <fullName evidence="9">FAD/NAD(P)-binding domain-containing protein</fullName>
    </recommendedName>
</protein>
<evidence type="ECO:0000313" key="8">
    <source>
        <dbReference type="Proteomes" id="UP000054302"/>
    </source>
</evidence>
<evidence type="ECO:0000256" key="2">
    <source>
        <dbReference type="ARBA" id="ARBA00010139"/>
    </source>
</evidence>
<name>A0A0D1Z5N8_EXOME</name>
<proteinExistence type="inferred from homology"/>
<dbReference type="InterPro" id="IPR051209">
    <property type="entry name" value="FAD-bind_Monooxygenase_sf"/>
</dbReference>
<evidence type="ECO:0000256" key="6">
    <source>
        <dbReference type="SAM" id="MobiDB-lite"/>
    </source>
</evidence>
<evidence type="ECO:0000256" key="5">
    <source>
        <dbReference type="ARBA" id="ARBA00023002"/>
    </source>
</evidence>